<accession>A0A368XP87</accession>
<evidence type="ECO:0000313" key="2">
    <source>
        <dbReference type="Proteomes" id="UP000252585"/>
    </source>
</evidence>
<name>A0A368XP87_9BACI</name>
<reference evidence="1 2" key="1">
    <citation type="submission" date="2018-07" db="EMBL/GenBank/DDBJ databases">
        <title>Genomic Encyclopedia of Type Strains, Phase IV (KMG-IV): sequencing the most valuable type-strain genomes for metagenomic binning, comparative biology and taxonomic classification.</title>
        <authorList>
            <person name="Goeker M."/>
        </authorList>
    </citation>
    <scope>NUCLEOTIDE SEQUENCE [LARGE SCALE GENOMIC DNA]</scope>
    <source>
        <strain evidence="1 2">DSM 27696</strain>
    </source>
</reference>
<evidence type="ECO:0000313" key="1">
    <source>
        <dbReference type="EMBL" id="RCW69773.1"/>
    </source>
</evidence>
<dbReference type="EMBL" id="QPJJ01000007">
    <property type="protein sequence ID" value="RCW69773.1"/>
    <property type="molecule type" value="Genomic_DNA"/>
</dbReference>
<dbReference type="Proteomes" id="UP000252585">
    <property type="component" value="Unassembled WGS sequence"/>
</dbReference>
<organism evidence="1 2">
    <name type="scientific">Saliterribacillus persicus</name>
    <dbReference type="NCBI Taxonomy" id="930114"/>
    <lineage>
        <taxon>Bacteria</taxon>
        <taxon>Bacillati</taxon>
        <taxon>Bacillota</taxon>
        <taxon>Bacilli</taxon>
        <taxon>Bacillales</taxon>
        <taxon>Bacillaceae</taxon>
        <taxon>Saliterribacillus</taxon>
    </lineage>
</organism>
<protein>
    <submittedName>
        <fullName evidence="1">Uncharacterized protein</fullName>
    </submittedName>
</protein>
<proteinExistence type="predicted"/>
<dbReference type="AlphaFoldDB" id="A0A368XP87"/>
<comment type="caution">
    <text evidence="1">The sequence shown here is derived from an EMBL/GenBank/DDBJ whole genome shotgun (WGS) entry which is preliminary data.</text>
</comment>
<keyword evidence="2" id="KW-1185">Reference proteome</keyword>
<sequence>MRQIKFTLNEHRKLLAYTQKESTKLWTAAVK</sequence>
<gene>
    <name evidence="1" type="ORF">DFR57_107162</name>
</gene>